<dbReference type="Proteomes" id="UP001437256">
    <property type="component" value="Unassembled WGS sequence"/>
</dbReference>
<feature type="region of interest" description="Disordered" evidence="1">
    <location>
        <begin position="81"/>
        <end position="153"/>
    </location>
</feature>
<feature type="region of interest" description="Disordered" evidence="1">
    <location>
        <begin position="13"/>
        <end position="35"/>
    </location>
</feature>
<dbReference type="EMBL" id="JBBXMP010000544">
    <property type="protein sequence ID" value="KAL0057427.1"/>
    <property type="molecule type" value="Genomic_DNA"/>
</dbReference>
<evidence type="ECO:0000256" key="1">
    <source>
        <dbReference type="SAM" id="MobiDB-lite"/>
    </source>
</evidence>
<proteinExistence type="predicted"/>
<gene>
    <name evidence="2" type="ORF">AAF712_015933</name>
</gene>
<evidence type="ECO:0000313" key="2">
    <source>
        <dbReference type="EMBL" id="KAL0057427.1"/>
    </source>
</evidence>
<reference evidence="2 3" key="1">
    <citation type="submission" date="2024-05" db="EMBL/GenBank/DDBJ databases">
        <title>A draft genome resource for the thread blight pathogen Marasmius tenuissimus strain MS-2.</title>
        <authorList>
            <person name="Yulfo-Soto G.E."/>
            <person name="Baruah I.K."/>
            <person name="Amoako-Attah I."/>
            <person name="Bukari Y."/>
            <person name="Meinhardt L.W."/>
            <person name="Bailey B.A."/>
            <person name="Cohen S.P."/>
        </authorList>
    </citation>
    <scope>NUCLEOTIDE SEQUENCE [LARGE SCALE GENOMIC DNA]</scope>
    <source>
        <strain evidence="2 3">MS-2</strain>
    </source>
</reference>
<evidence type="ECO:0000313" key="3">
    <source>
        <dbReference type="Proteomes" id="UP001437256"/>
    </source>
</evidence>
<protein>
    <submittedName>
        <fullName evidence="2">Uncharacterized protein</fullName>
    </submittedName>
</protein>
<feature type="compositionally biased region" description="Basic and acidic residues" evidence="1">
    <location>
        <begin position="93"/>
        <end position="122"/>
    </location>
</feature>
<sequence>MSPRDEFNALLTRFEEQQEENKVDDAITEDSSSERDNAIKAWNTLQAEHSQLQKDSTEIKKQATDMMLDLQKCKETLKKMEEERAQANNTHANETRSELEKLRTERDEVIREQDECESEIRTLHRKGKQPAVTSKHKCPSPSTNEDISMADNEGDGDLDIPLFITETVQQAMCKAVVRIVRIG</sequence>
<comment type="caution">
    <text evidence="2">The sequence shown here is derived from an EMBL/GenBank/DDBJ whole genome shotgun (WGS) entry which is preliminary data.</text>
</comment>
<feature type="compositionally biased region" description="Basic residues" evidence="1">
    <location>
        <begin position="123"/>
        <end position="138"/>
    </location>
</feature>
<accession>A0ABR2Z850</accession>
<organism evidence="2 3">
    <name type="scientific">Marasmius tenuissimus</name>
    <dbReference type="NCBI Taxonomy" id="585030"/>
    <lineage>
        <taxon>Eukaryota</taxon>
        <taxon>Fungi</taxon>
        <taxon>Dikarya</taxon>
        <taxon>Basidiomycota</taxon>
        <taxon>Agaricomycotina</taxon>
        <taxon>Agaricomycetes</taxon>
        <taxon>Agaricomycetidae</taxon>
        <taxon>Agaricales</taxon>
        <taxon>Marasmiineae</taxon>
        <taxon>Marasmiaceae</taxon>
        <taxon>Marasmius</taxon>
    </lineage>
</organism>
<keyword evidence="3" id="KW-1185">Reference proteome</keyword>
<feature type="compositionally biased region" description="Basic and acidic residues" evidence="1">
    <location>
        <begin position="13"/>
        <end position="25"/>
    </location>
</feature>
<name>A0ABR2Z850_9AGAR</name>